<sequence>MGQKFSTAGLLLCLLAAVIYSLVSLHEDEQRGLSYSSYSGSTDDTTRSARLSASRPTSAQYTVPANTGNRAGSANNIAANNKPEQNSNAQSQSRLPISLKLIGTNQSARSSALIESQGIAEEFALGELIFNWPIQLVTIESEQVSVGFDNQIFVLNLVGPNLLAKETQEEAFDFYRMSAEDIGTRPKIIEHIVNLTPTDFIADGMIASVGMNPSLFAQAGLQEDDVIKMINGKRVTVEDELADVQSSLQHSSTIVFTVERKGRMITLYLDIPSEALTITR</sequence>
<feature type="compositionally biased region" description="Polar residues" evidence="1">
    <location>
        <begin position="49"/>
        <end position="92"/>
    </location>
</feature>
<comment type="caution">
    <text evidence="3">The sequence shown here is derived from an EMBL/GenBank/DDBJ whole genome shotgun (WGS) entry which is preliminary data.</text>
</comment>
<keyword evidence="4" id="KW-1185">Reference proteome</keyword>
<organism evidence="3 4">
    <name type="scientific">Glaciecola siphonariae</name>
    <dbReference type="NCBI Taxonomy" id="521012"/>
    <lineage>
        <taxon>Bacteria</taxon>
        <taxon>Pseudomonadati</taxon>
        <taxon>Pseudomonadota</taxon>
        <taxon>Gammaproteobacteria</taxon>
        <taxon>Alteromonadales</taxon>
        <taxon>Alteromonadaceae</taxon>
        <taxon>Glaciecola</taxon>
    </lineage>
</organism>
<evidence type="ECO:0000313" key="3">
    <source>
        <dbReference type="EMBL" id="MFC4701007.1"/>
    </source>
</evidence>
<feature type="region of interest" description="Disordered" evidence="1">
    <location>
        <begin position="33"/>
        <end position="92"/>
    </location>
</feature>
<evidence type="ECO:0000256" key="1">
    <source>
        <dbReference type="SAM" id="MobiDB-lite"/>
    </source>
</evidence>
<protein>
    <submittedName>
        <fullName evidence="3">PDZ domain-containing protein</fullName>
    </submittedName>
</protein>
<feature type="domain" description="PDZ" evidence="2">
    <location>
        <begin position="214"/>
        <end position="260"/>
    </location>
</feature>
<proteinExistence type="predicted"/>
<dbReference type="Gene3D" id="2.30.42.10">
    <property type="match status" value="1"/>
</dbReference>
<dbReference type="SUPFAM" id="SSF50156">
    <property type="entry name" value="PDZ domain-like"/>
    <property type="match status" value="1"/>
</dbReference>
<dbReference type="Proteomes" id="UP001595897">
    <property type="component" value="Unassembled WGS sequence"/>
</dbReference>
<dbReference type="EMBL" id="JBHSGU010000005">
    <property type="protein sequence ID" value="MFC4701007.1"/>
    <property type="molecule type" value="Genomic_DNA"/>
</dbReference>
<evidence type="ECO:0000313" key="4">
    <source>
        <dbReference type="Proteomes" id="UP001595897"/>
    </source>
</evidence>
<dbReference type="Pfam" id="PF17820">
    <property type="entry name" value="PDZ_6"/>
    <property type="match status" value="1"/>
</dbReference>
<name>A0ABV9LWT5_9ALTE</name>
<evidence type="ECO:0000259" key="2">
    <source>
        <dbReference type="Pfam" id="PF17820"/>
    </source>
</evidence>
<dbReference type="RefSeq" id="WP_382409066.1">
    <property type="nucleotide sequence ID" value="NZ_JBHSGU010000005.1"/>
</dbReference>
<accession>A0ABV9LWT5</accession>
<reference evidence="4" key="1">
    <citation type="journal article" date="2019" name="Int. J. Syst. Evol. Microbiol.">
        <title>The Global Catalogue of Microorganisms (GCM) 10K type strain sequencing project: providing services to taxonomists for standard genome sequencing and annotation.</title>
        <authorList>
            <consortium name="The Broad Institute Genomics Platform"/>
            <consortium name="The Broad Institute Genome Sequencing Center for Infectious Disease"/>
            <person name="Wu L."/>
            <person name="Ma J."/>
        </authorList>
    </citation>
    <scope>NUCLEOTIDE SEQUENCE [LARGE SCALE GENOMIC DNA]</scope>
    <source>
        <strain evidence="4">KACC 12507</strain>
    </source>
</reference>
<dbReference type="InterPro" id="IPR036034">
    <property type="entry name" value="PDZ_sf"/>
</dbReference>
<feature type="compositionally biased region" description="Low complexity" evidence="1">
    <location>
        <begin position="33"/>
        <end position="43"/>
    </location>
</feature>
<dbReference type="InterPro" id="IPR041489">
    <property type="entry name" value="PDZ_6"/>
</dbReference>
<gene>
    <name evidence="3" type="ORF">ACFO4O_12610</name>
</gene>